<dbReference type="InterPro" id="IPR001294">
    <property type="entry name" value="Phytochrome"/>
</dbReference>
<dbReference type="AlphaFoldDB" id="A0AA39VT63"/>
<comment type="caution">
    <text evidence="9">The sequence shown here is derived from an EMBL/GenBank/DDBJ whole genome shotgun (WGS) entry which is preliminary data.</text>
</comment>
<dbReference type="SUPFAM" id="SSF55785">
    <property type="entry name" value="PYP-like sensor domain (PAS domain)"/>
    <property type="match status" value="1"/>
</dbReference>
<evidence type="ECO:0000313" key="9">
    <source>
        <dbReference type="EMBL" id="KAK0589693.1"/>
    </source>
</evidence>
<dbReference type="GO" id="GO:0009584">
    <property type="term" value="P:detection of visible light"/>
    <property type="evidence" value="ECO:0007669"/>
    <property type="project" value="InterPro"/>
</dbReference>
<dbReference type="InterPro" id="IPR043150">
    <property type="entry name" value="Phytochrome_PHY_sf"/>
</dbReference>
<dbReference type="SUPFAM" id="SSF55874">
    <property type="entry name" value="ATPase domain of HSP90 chaperone/DNA topoisomerase II/histidine kinase"/>
    <property type="match status" value="1"/>
</dbReference>
<dbReference type="InterPro" id="IPR013767">
    <property type="entry name" value="PAS_fold"/>
</dbReference>
<dbReference type="SMART" id="SM00091">
    <property type="entry name" value="PAS"/>
    <property type="match status" value="1"/>
</dbReference>
<keyword evidence="1" id="KW-0600">Photoreceptor protein</keyword>
<dbReference type="Pfam" id="PF00989">
    <property type="entry name" value="PAS"/>
    <property type="match status" value="1"/>
</dbReference>
<dbReference type="EMBL" id="JAUESC010000381">
    <property type="protein sequence ID" value="KAK0589693.1"/>
    <property type="molecule type" value="Genomic_DNA"/>
</dbReference>
<keyword evidence="10" id="KW-1185">Reference proteome</keyword>
<accession>A0AA39VT63</accession>
<dbReference type="GO" id="GO:0009881">
    <property type="term" value="F:photoreceptor activity"/>
    <property type="evidence" value="ECO:0007669"/>
    <property type="project" value="UniProtKB-KW"/>
</dbReference>
<dbReference type="InterPro" id="IPR035965">
    <property type="entry name" value="PAS-like_dom_sf"/>
</dbReference>
<dbReference type="PROSITE" id="PS50109">
    <property type="entry name" value="HIS_KIN"/>
    <property type="match status" value="1"/>
</dbReference>
<keyword evidence="2" id="KW-0716">Sensory transduction</keyword>
<dbReference type="SMART" id="SM00387">
    <property type="entry name" value="HATPase_c"/>
    <property type="match status" value="1"/>
</dbReference>
<dbReference type="Pfam" id="PF20431">
    <property type="entry name" value="E_motif"/>
    <property type="match status" value="1"/>
</dbReference>
<sequence length="355" mass="39857">MHPRSSFKAFLEVVKQRSLPWEDVEMDAIHSLQLILRGSLQDEVVEDSKIIVNVPSIDDKIERVDELRIITNEMVRLIETAAVPIMAVDASGSINGWNSKVAELTGLAVEQSIGTPFVDLVDENSVDVVKNMLSMTLLALEAVMTQVMIPIKEHQVQLIHDLPDEVSSMSLYGDRLRLQQVLSDFLTNALIFTPAYEGSSIVFRVIPRKQRIGKKIHIVHLEFRITHPAPRIPEKLIHEMFYHSQGASREGLGLYMCQKLVKIMNGTVQSLLPGKWSQKIELGRKAADMLFGMEPQNDANYILLANMYAYGDKGEYAARVRKLMREAEVKKEAGSSWVTMKDGVHVFVAGGKSHP</sequence>
<dbReference type="InterPro" id="IPR000014">
    <property type="entry name" value="PAS"/>
</dbReference>
<dbReference type="PRINTS" id="PR01033">
    <property type="entry name" value="PHYTOCHROME"/>
</dbReference>
<dbReference type="InterPro" id="IPR013515">
    <property type="entry name" value="Phytochrome_cen-reg"/>
</dbReference>
<dbReference type="Pfam" id="PF00360">
    <property type="entry name" value="PHY"/>
    <property type="match status" value="1"/>
</dbReference>
<dbReference type="InterPro" id="IPR036890">
    <property type="entry name" value="HATPase_C_sf"/>
</dbReference>
<dbReference type="GO" id="GO:0006355">
    <property type="term" value="P:regulation of DNA-templated transcription"/>
    <property type="evidence" value="ECO:0007669"/>
    <property type="project" value="InterPro"/>
</dbReference>
<dbReference type="CDD" id="cd00130">
    <property type="entry name" value="PAS"/>
    <property type="match status" value="1"/>
</dbReference>
<evidence type="ECO:0000256" key="6">
    <source>
        <dbReference type="ARBA" id="ARBA00023170"/>
    </source>
</evidence>
<evidence type="ECO:0000259" key="7">
    <source>
        <dbReference type="PROSITE" id="PS50109"/>
    </source>
</evidence>
<evidence type="ECO:0000313" key="10">
    <source>
        <dbReference type="Proteomes" id="UP001168877"/>
    </source>
</evidence>
<keyword evidence="4" id="KW-0805">Transcription regulation</keyword>
<reference evidence="9" key="2">
    <citation type="submission" date="2023-06" db="EMBL/GenBank/DDBJ databases">
        <authorList>
            <person name="Swenson N.G."/>
            <person name="Wegrzyn J.L."/>
            <person name="Mcevoy S.L."/>
        </authorList>
    </citation>
    <scope>NUCLEOTIDE SEQUENCE</scope>
    <source>
        <strain evidence="9">NS2018</strain>
        <tissue evidence="9">Leaf</tissue>
    </source>
</reference>
<evidence type="ECO:0000256" key="5">
    <source>
        <dbReference type="ARBA" id="ARBA00023163"/>
    </source>
</evidence>
<dbReference type="InterPro" id="IPR046848">
    <property type="entry name" value="E_motif"/>
</dbReference>
<gene>
    <name evidence="9" type="ORF">LWI29_017426</name>
</gene>
<dbReference type="Pfam" id="PF02518">
    <property type="entry name" value="HATPase_c"/>
    <property type="match status" value="1"/>
</dbReference>
<evidence type="ECO:0000259" key="8">
    <source>
        <dbReference type="PROSITE" id="PS50112"/>
    </source>
</evidence>
<organism evidence="9 10">
    <name type="scientific">Acer saccharum</name>
    <name type="common">Sugar maple</name>
    <dbReference type="NCBI Taxonomy" id="4024"/>
    <lineage>
        <taxon>Eukaryota</taxon>
        <taxon>Viridiplantae</taxon>
        <taxon>Streptophyta</taxon>
        <taxon>Embryophyta</taxon>
        <taxon>Tracheophyta</taxon>
        <taxon>Spermatophyta</taxon>
        <taxon>Magnoliopsida</taxon>
        <taxon>eudicotyledons</taxon>
        <taxon>Gunneridae</taxon>
        <taxon>Pentapetalae</taxon>
        <taxon>rosids</taxon>
        <taxon>malvids</taxon>
        <taxon>Sapindales</taxon>
        <taxon>Sapindaceae</taxon>
        <taxon>Hippocastanoideae</taxon>
        <taxon>Acereae</taxon>
        <taxon>Acer</taxon>
    </lineage>
</organism>
<proteinExistence type="predicted"/>
<evidence type="ECO:0000256" key="4">
    <source>
        <dbReference type="ARBA" id="ARBA00023015"/>
    </source>
</evidence>
<feature type="domain" description="PAS" evidence="8">
    <location>
        <begin position="70"/>
        <end position="137"/>
    </location>
</feature>
<protein>
    <recommendedName>
        <fullName evidence="11">PAS domain-containing protein</fullName>
    </recommendedName>
</protein>
<feature type="domain" description="Histidine kinase" evidence="7">
    <location>
        <begin position="127"/>
        <end position="269"/>
    </location>
</feature>
<dbReference type="SUPFAM" id="SSF55781">
    <property type="entry name" value="GAF domain-like"/>
    <property type="match status" value="1"/>
</dbReference>
<dbReference type="Proteomes" id="UP001168877">
    <property type="component" value="Unassembled WGS sequence"/>
</dbReference>
<dbReference type="Gene3D" id="3.30.450.270">
    <property type="match status" value="1"/>
</dbReference>
<dbReference type="Gene3D" id="3.30.565.10">
    <property type="entry name" value="Histidine kinase-like ATPase, C-terminal domain"/>
    <property type="match status" value="1"/>
</dbReference>
<reference evidence="9" key="1">
    <citation type="journal article" date="2022" name="Plant J.">
        <title>Strategies of tolerance reflected in two North American maple genomes.</title>
        <authorList>
            <person name="McEvoy S.L."/>
            <person name="Sezen U.U."/>
            <person name="Trouern-Trend A."/>
            <person name="McMahon S.M."/>
            <person name="Schaberg P.G."/>
            <person name="Yang J."/>
            <person name="Wegrzyn J.L."/>
            <person name="Swenson N.G."/>
        </authorList>
    </citation>
    <scope>NUCLEOTIDE SEQUENCE</scope>
    <source>
        <strain evidence="9">NS2018</strain>
    </source>
</reference>
<keyword evidence="3" id="KW-0157">Chromophore</keyword>
<dbReference type="PANTHER" id="PTHR47876:SF3">
    <property type="entry name" value="PHYTOCHROME 1"/>
    <property type="match status" value="1"/>
</dbReference>
<evidence type="ECO:0000256" key="1">
    <source>
        <dbReference type="ARBA" id="ARBA00022543"/>
    </source>
</evidence>
<keyword evidence="6" id="KW-0675">Receptor</keyword>
<dbReference type="PANTHER" id="PTHR47876">
    <property type="entry name" value="OS08G0260000 PROTEIN"/>
    <property type="match status" value="1"/>
</dbReference>
<evidence type="ECO:0008006" key="11">
    <source>
        <dbReference type="Google" id="ProtNLM"/>
    </source>
</evidence>
<dbReference type="PROSITE" id="PS50112">
    <property type="entry name" value="PAS"/>
    <property type="match status" value="1"/>
</dbReference>
<evidence type="ECO:0000256" key="2">
    <source>
        <dbReference type="ARBA" id="ARBA00022606"/>
    </source>
</evidence>
<dbReference type="InterPro" id="IPR003594">
    <property type="entry name" value="HATPase_dom"/>
</dbReference>
<dbReference type="InterPro" id="IPR005467">
    <property type="entry name" value="His_kinase_dom"/>
</dbReference>
<name>A0AA39VT63_ACESA</name>
<evidence type="ECO:0000256" key="3">
    <source>
        <dbReference type="ARBA" id="ARBA00022991"/>
    </source>
</evidence>
<keyword evidence="5" id="KW-0804">Transcription</keyword>
<dbReference type="NCBIfam" id="TIGR00229">
    <property type="entry name" value="sensory_box"/>
    <property type="match status" value="1"/>
</dbReference>